<keyword evidence="8" id="KW-1185">Reference proteome</keyword>
<feature type="modified residue" description="4-aspartylphosphate" evidence="4">
    <location>
        <position position="665"/>
    </location>
</feature>
<feature type="domain" description="Response regulatory" evidence="6">
    <location>
        <begin position="615"/>
        <end position="725"/>
    </location>
</feature>
<dbReference type="SMART" id="SM00387">
    <property type="entry name" value="HATPase_c"/>
    <property type="match status" value="1"/>
</dbReference>
<dbReference type="Gene3D" id="1.10.287.130">
    <property type="match status" value="1"/>
</dbReference>
<reference evidence="7 8" key="1">
    <citation type="submission" date="2018-12" db="EMBL/GenBank/DDBJ databases">
        <title>The whole draft genome of Aquabacterium sp. SJQ9.</title>
        <authorList>
            <person name="Sun L."/>
            <person name="Gao X."/>
            <person name="Chen W."/>
            <person name="Huang K."/>
        </authorList>
    </citation>
    <scope>NUCLEOTIDE SEQUENCE [LARGE SCALE GENOMIC DNA]</scope>
    <source>
        <strain evidence="7 8">SJQ9</strain>
    </source>
</reference>
<organism evidence="7 8">
    <name type="scientific">Aquabacterium soli</name>
    <dbReference type="NCBI Taxonomy" id="2493092"/>
    <lineage>
        <taxon>Bacteria</taxon>
        <taxon>Pseudomonadati</taxon>
        <taxon>Pseudomonadota</taxon>
        <taxon>Betaproteobacteria</taxon>
        <taxon>Burkholderiales</taxon>
        <taxon>Aquabacterium</taxon>
    </lineage>
</organism>
<comment type="caution">
    <text evidence="7">The sequence shown here is derived from an EMBL/GenBank/DDBJ whole genome shotgun (WGS) entry which is preliminary data.</text>
</comment>
<dbReference type="CDD" id="cd18774">
    <property type="entry name" value="PDC2_HK_sensor"/>
    <property type="match status" value="1"/>
</dbReference>
<accession>A0A426VH55</accession>
<dbReference type="Proteomes" id="UP000269265">
    <property type="component" value="Unassembled WGS sequence"/>
</dbReference>
<dbReference type="InterPro" id="IPR003661">
    <property type="entry name" value="HisK_dim/P_dom"/>
</dbReference>
<dbReference type="AlphaFoldDB" id="A0A426VH55"/>
<proteinExistence type="predicted"/>
<dbReference type="PRINTS" id="PR00344">
    <property type="entry name" value="BCTRLSENSOR"/>
</dbReference>
<dbReference type="InterPro" id="IPR036890">
    <property type="entry name" value="HATPase_C_sf"/>
</dbReference>
<dbReference type="PROSITE" id="PS50109">
    <property type="entry name" value="HIS_KIN"/>
    <property type="match status" value="1"/>
</dbReference>
<evidence type="ECO:0000259" key="6">
    <source>
        <dbReference type="PROSITE" id="PS50110"/>
    </source>
</evidence>
<dbReference type="SUPFAM" id="SSF47384">
    <property type="entry name" value="Homodimeric domain of signal transducing histidine kinase"/>
    <property type="match status" value="1"/>
</dbReference>
<dbReference type="Pfam" id="PF00512">
    <property type="entry name" value="HisKA"/>
    <property type="match status" value="1"/>
</dbReference>
<dbReference type="PANTHER" id="PTHR43065">
    <property type="entry name" value="SENSOR HISTIDINE KINASE"/>
    <property type="match status" value="1"/>
</dbReference>
<dbReference type="RefSeq" id="WP_125241204.1">
    <property type="nucleotide sequence ID" value="NZ_RSED01000001.1"/>
</dbReference>
<dbReference type="InterPro" id="IPR001789">
    <property type="entry name" value="Sig_transdc_resp-reg_receiver"/>
</dbReference>
<dbReference type="GO" id="GO:0006355">
    <property type="term" value="P:regulation of DNA-templated transcription"/>
    <property type="evidence" value="ECO:0007669"/>
    <property type="project" value="InterPro"/>
</dbReference>
<dbReference type="InterPro" id="IPR004358">
    <property type="entry name" value="Sig_transdc_His_kin-like_C"/>
</dbReference>
<dbReference type="Pfam" id="PF00072">
    <property type="entry name" value="Response_reg"/>
    <property type="match status" value="1"/>
</dbReference>
<dbReference type="Gene3D" id="3.40.50.2300">
    <property type="match status" value="1"/>
</dbReference>
<dbReference type="InterPro" id="IPR011006">
    <property type="entry name" value="CheY-like_superfamily"/>
</dbReference>
<protein>
    <recommendedName>
        <fullName evidence="2">histidine kinase</fullName>
        <ecNumber evidence="2">2.7.13.3</ecNumber>
    </recommendedName>
</protein>
<evidence type="ECO:0000313" key="8">
    <source>
        <dbReference type="Proteomes" id="UP000269265"/>
    </source>
</evidence>
<dbReference type="PROSITE" id="PS50110">
    <property type="entry name" value="RESPONSE_REGULATORY"/>
    <property type="match status" value="1"/>
</dbReference>
<evidence type="ECO:0000256" key="3">
    <source>
        <dbReference type="ARBA" id="ARBA00022553"/>
    </source>
</evidence>
<dbReference type="SUPFAM" id="SSF55874">
    <property type="entry name" value="ATPase domain of HSP90 chaperone/DNA topoisomerase II/histidine kinase"/>
    <property type="match status" value="1"/>
</dbReference>
<evidence type="ECO:0000256" key="1">
    <source>
        <dbReference type="ARBA" id="ARBA00000085"/>
    </source>
</evidence>
<evidence type="ECO:0000256" key="4">
    <source>
        <dbReference type="PROSITE-ProRule" id="PRU00169"/>
    </source>
</evidence>
<evidence type="ECO:0000256" key="2">
    <source>
        <dbReference type="ARBA" id="ARBA00012438"/>
    </source>
</evidence>
<dbReference type="GO" id="GO:0000155">
    <property type="term" value="F:phosphorelay sensor kinase activity"/>
    <property type="evidence" value="ECO:0007669"/>
    <property type="project" value="InterPro"/>
</dbReference>
<comment type="catalytic activity">
    <reaction evidence="1">
        <text>ATP + protein L-histidine = ADP + protein N-phospho-L-histidine.</text>
        <dbReference type="EC" id="2.7.13.3"/>
    </reaction>
</comment>
<dbReference type="SUPFAM" id="SSF52172">
    <property type="entry name" value="CheY-like"/>
    <property type="match status" value="1"/>
</dbReference>
<dbReference type="EC" id="2.7.13.3" evidence="2"/>
<dbReference type="OrthoDB" id="9177042at2"/>
<evidence type="ECO:0000313" key="7">
    <source>
        <dbReference type="EMBL" id="RRS06061.1"/>
    </source>
</evidence>
<gene>
    <name evidence="7" type="ORF">EIP75_00165</name>
</gene>
<dbReference type="Gene3D" id="3.30.565.10">
    <property type="entry name" value="Histidine kinase-like ATPase, C-terminal domain"/>
    <property type="match status" value="1"/>
</dbReference>
<feature type="domain" description="Histidine kinase" evidence="5">
    <location>
        <begin position="375"/>
        <end position="594"/>
    </location>
</feature>
<dbReference type="SMART" id="SM00388">
    <property type="entry name" value="HisKA"/>
    <property type="match status" value="1"/>
</dbReference>
<dbReference type="InterPro" id="IPR013654">
    <property type="entry name" value="PAS_2"/>
</dbReference>
<dbReference type="PANTHER" id="PTHR43065:SF42">
    <property type="entry name" value="TWO-COMPONENT SENSOR PPRA"/>
    <property type="match status" value="1"/>
</dbReference>
<sequence>MKIRSRLLWLVFVAWLPSALAIGIVARLAYVDQHNAALDDVQKMADSVGGIVEREVDKRFFMAKTLSASSALNVSDLERFYEEARSATRGTDSWVMLLSAEQQILDTYRPYDPRLSISISEGSPWLESGENVYFSMKGPVLSKPVVGVTAAHAASHPGYSVVVAFDPAVLQSIVSQQVGPHGALVTVMDKHLRVLARSVNPAKWLGRDVTTPVRQRVREGKWGFGKGFTLDNIPSLTYLSRPNRYGWYTIVAVPEAALNAQAREAALNAVSLAGGLLALSLLCALYVARSIGRPILALQSAAEELAHEQVPTSVKTGLFETDKVADALRDAGLRARESTEILEARINDAVARTADVQAKLAESQKREAVGRLAGGVAHDFNNLLQTISAALHLLSATTPDGPPRRMLDSASRATGKATNLVKQMLAFGRAHALEPEPVDLSDFVLKISELSAKAAGANVTLRAHIEPGLPAVFVDPTQLELALLNLIFNARDAMPQGGQIDLRAALTDASETGLPESVHRHYVRLEVRDDGPGMDAATLHKAFDPYFTTKPVGAGSGLGLAQVLSFARQSGGDARILSDAGRGTTVVLFLPPTAHSPVQNPDAPVKSKIDCRALRVLMVEDDPLVASVVVPAIEAAGHTVTHCQSGDEAKRILAENNVFDVIFSDVVMPGATTGVDLEKWCRTAHPHIAVVLATGYSAQAPQSDVAVLRKPYHLDDLLLALQKAVAGTSAS</sequence>
<dbReference type="Pfam" id="PF08446">
    <property type="entry name" value="PAS_2"/>
    <property type="match status" value="1"/>
</dbReference>
<dbReference type="InterPro" id="IPR003594">
    <property type="entry name" value="HATPase_dom"/>
</dbReference>
<evidence type="ECO:0000259" key="5">
    <source>
        <dbReference type="PROSITE" id="PS50109"/>
    </source>
</evidence>
<name>A0A426VH55_9BURK</name>
<dbReference type="EMBL" id="RSED01000001">
    <property type="protein sequence ID" value="RRS06061.1"/>
    <property type="molecule type" value="Genomic_DNA"/>
</dbReference>
<dbReference type="InterPro" id="IPR005467">
    <property type="entry name" value="His_kinase_dom"/>
</dbReference>
<dbReference type="InterPro" id="IPR036097">
    <property type="entry name" value="HisK_dim/P_sf"/>
</dbReference>
<dbReference type="Pfam" id="PF02518">
    <property type="entry name" value="HATPase_c"/>
    <property type="match status" value="1"/>
</dbReference>
<dbReference type="SMART" id="SM00448">
    <property type="entry name" value="REC"/>
    <property type="match status" value="1"/>
</dbReference>
<keyword evidence="3 4" id="KW-0597">Phosphoprotein</keyword>